<proteinExistence type="predicted"/>
<dbReference type="Gene3D" id="2.40.160.50">
    <property type="entry name" value="membrane protein fhac: a member of the omp85/tpsb transporter family"/>
    <property type="match status" value="1"/>
</dbReference>
<comment type="caution">
    <text evidence="1">The sequence shown here is derived from an EMBL/GenBank/DDBJ whole genome shotgun (WGS) entry which is preliminary data.</text>
</comment>
<dbReference type="EMBL" id="LAZR01062800">
    <property type="protein sequence ID" value="KKK60775.1"/>
    <property type="molecule type" value="Genomic_DNA"/>
</dbReference>
<dbReference type="AlphaFoldDB" id="A0A0F8XI77"/>
<name>A0A0F8XI77_9ZZZZ</name>
<reference evidence="1" key="1">
    <citation type="journal article" date="2015" name="Nature">
        <title>Complex archaea that bridge the gap between prokaryotes and eukaryotes.</title>
        <authorList>
            <person name="Spang A."/>
            <person name="Saw J.H."/>
            <person name="Jorgensen S.L."/>
            <person name="Zaremba-Niedzwiedzka K."/>
            <person name="Martijn J."/>
            <person name="Lind A.E."/>
            <person name="van Eijk R."/>
            <person name="Schleper C."/>
            <person name="Guy L."/>
            <person name="Ettema T.J."/>
        </authorList>
    </citation>
    <scope>NUCLEOTIDE SEQUENCE</scope>
</reference>
<accession>A0A0F8XI77</accession>
<evidence type="ECO:0000313" key="1">
    <source>
        <dbReference type="EMBL" id="KKK60775.1"/>
    </source>
</evidence>
<gene>
    <name evidence="1" type="ORF">LCGC14_3020990</name>
</gene>
<organism evidence="1">
    <name type="scientific">marine sediment metagenome</name>
    <dbReference type="NCBI Taxonomy" id="412755"/>
    <lineage>
        <taxon>unclassified sequences</taxon>
        <taxon>metagenomes</taxon>
        <taxon>ecological metagenomes</taxon>
    </lineage>
</organism>
<protein>
    <submittedName>
        <fullName evidence="1">Uncharacterized protein</fullName>
    </submittedName>
</protein>
<feature type="non-terminal residue" evidence="1">
    <location>
        <position position="324"/>
    </location>
</feature>
<sequence length="324" mass="35711">MKKAALLLLCSIFLMMSAMPAVAEEDSVPVAAEEDSMPPDRRRPQFSTDAGHLILPVPYSLEGIGKGVALFGTAYNIADSYTDVFGLVLTGDIEGVGAGFTDYHIMRERLFVDFTYQSLSKAVIQSYSTRGMDTSMDDYTLVELDETEFIGGRLTLSFEERMFELYALGYDGSYKIGAFRKPDGEVIAEAGDSAGNSFNLYGAGMVFDLTDDRSDPRRGIRLDTNLGWSPPKDSDNADYVVMDLNLTLYVPVGKRSTWAFNYFSSDAFVQSQGVTDRARIKAKLDYDCSDIADINKQNECIRSTEQYIDNAVAANRYGTATSLG</sequence>